<dbReference type="AlphaFoldDB" id="G5N7E0"/>
<organism evidence="1 2">
    <name type="scientific">Salmonella enterica subsp. enterica serovar Inverness str. R8-3668</name>
    <dbReference type="NCBI Taxonomy" id="913075"/>
    <lineage>
        <taxon>Bacteria</taxon>
        <taxon>Pseudomonadati</taxon>
        <taxon>Pseudomonadota</taxon>
        <taxon>Gammaproteobacteria</taxon>
        <taxon>Enterobacterales</taxon>
        <taxon>Enterobacteriaceae</taxon>
        <taxon>Salmonella</taxon>
    </lineage>
</organism>
<proteinExistence type="predicted"/>
<sequence length="36" mass="4199">MAPCWRSLIISCQCHRYGAIRALFRRIVINFGNGFK</sequence>
<protein>
    <submittedName>
        <fullName evidence="1">Uncharacterized protein</fullName>
    </submittedName>
</protein>
<feature type="non-terminal residue" evidence="1">
    <location>
        <position position="36"/>
    </location>
</feature>
<gene>
    <name evidence="1" type="ORF">LTSEINV_0179</name>
</gene>
<comment type="caution">
    <text evidence="1">The sequence shown here is derived from an EMBL/GenBank/DDBJ whole genome shotgun (WGS) entry which is preliminary data.</text>
</comment>
<evidence type="ECO:0000313" key="1">
    <source>
        <dbReference type="EMBL" id="EHC63326.1"/>
    </source>
</evidence>
<accession>G5N7E0</accession>
<evidence type="ECO:0000313" key="2">
    <source>
        <dbReference type="Proteomes" id="UP000003532"/>
    </source>
</evidence>
<reference evidence="1 2" key="1">
    <citation type="journal article" date="2011" name="BMC Genomics">
        <title>Genome sequencing reveals diversification of virulence factor content and possible host adaptation in distinct subpopulations of Salmonella enterica.</title>
        <authorList>
            <person name="den Bakker H.C."/>
            <person name="Moreno Switt A.I."/>
            <person name="Govoni G."/>
            <person name="Cummings C.A."/>
            <person name="Ranieri M.L."/>
            <person name="Degoricija L."/>
            <person name="Hoelzer K."/>
            <person name="Rodriguez-Rivera L.D."/>
            <person name="Brown S."/>
            <person name="Bolchacova E."/>
            <person name="Furtado M.R."/>
            <person name="Wiedmann M."/>
        </authorList>
    </citation>
    <scope>NUCLEOTIDE SEQUENCE [LARGE SCALE GENOMIC DNA]</scope>
    <source>
        <strain evidence="1 2">R8-3668</strain>
    </source>
</reference>
<dbReference type="Proteomes" id="UP000003532">
    <property type="component" value="Unassembled WGS sequence"/>
</dbReference>
<dbReference type="EMBL" id="AFCO01000064">
    <property type="protein sequence ID" value="EHC63326.1"/>
    <property type="molecule type" value="Genomic_DNA"/>
</dbReference>
<name>G5N7E0_SALET</name>